<evidence type="ECO:0000256" key="8">
    <source>
        <dbReference type="ARBA" id="ARBA00023251"/>
    </source>
</evidence>
<keyword evidence="6" id="KW-1278">Translocase</keyword>
<evidence type="ECO:0000313" key="11">
    <source>
        <dbReference type="Proteomes" id="UP000189777"/>
    </source>
</evidence>
<evidence type="ECO:0000256" key="2">
    <source>
        <dbReference type="ARBA" id="ARBA00022448"/>
    </source>
</evidence>
<evidence type="ECO:0000256" key="1">
    <source>
        <dbReference type="ARBA" id="ARBA00004202"/>
    </source>
</evidence>
<keyword evidence="7" id="KW-0472">Membrane</keyword>
<sequence length="334" mass="35698">MAEPIVEVRNLRKTYGPKVAVDDVSFAVERGEIFGILGPNGAGKTTTVETLAGLRQADGGTVRVRGVDTQRDPAAVRDVLGVQLQEAALHDKITVSEALNLFAGFYADPADPDELLAMLDLTPHADRRFAKLSGGQKQRLSIALALIGNPEIAILDELTTGLDPQARRTTWELVERVRATGVTILLVTHFMEEAERLCDRLVIIDAGNVVAEGTPQELIDGLEGGRTVVVRFAPQDVERGRRELAVLADRDAEVEGVAPVDGSDTEIAVTGTRRVLFSLVPALAAADLVPDDVRTVTRSLEDVFLAHTGRAYLPGADDAGAPTDTTLITEGARS</sequence>
<gene>
    <name evidence="10" type="ORF">SAMN04324258_0744</name>
</gene>
<dbReference type="PANTHER" id="PTHR42711:SF16">
    <property type="entry name" value="ABC TRANSPORTER ATP-BINDING PROTEIN"/>
    <property type="match status" value="1"/>
</dbReference>
<evidence type="ECO:0000256" key="6">
    <source>
        <dbReference type="ARBA" id="ARBA00022967"/>
    </source>
</evidence>
<dbReference type="GO" id="GO:0016887">
    <property type="term" value="F:ATP hydrolysis activity"/>
    <property type="evidence" value="ECO:0007669"/>
    <property type="project" value="InterPro"/>
</dbReference>
<keyword evidence="8" id="KW-0046">Antibiotic resistance</keyword>
<dbReference type="Pfam" id="PF00005">
    <property type="entry name" value="ABC_tran"/>
    <property type="match status" value="1"/>
</dbReference>
<evidence type="ECO:0000256" key="5">
    <source>
        <dbReference type="ARBA" id="ARBA00022840"/>
    </source>
</evidence>
<dbReference type="PROSITE" id="PS00211">
    <property type="entry name" value="ABC_TRANSPORTER_1"/>
    <property type="match status" value="1"/>
</dbReference>
<dbReference type="STRING" id="526729.SAMN04324258_0744"/>
<dbReference type="RefSeq" id="WP_079571079.1">
    <property type="nucleotide sequence ID" value="NZ_FUZQ01000001.1"/>
</dbReference>
<dbReference type="SMART" id="SM00382">
    <property type="entry name" value="AAA"/>
    <property type="match status" value="1"/>
</dbReference>
<dbReference type="Gene3D" id="3.40.50.300">
    <property type="entry name" value="P-loop containing nucleotide triphosphate hydrolases"/>
    <property type="match status" value="1"/>
</dbReference>
<evidence type="ECO:0000313" key="10">
    <source>
        <dbReference type="EMBL" id="SKC40780.1"/>
    </source>
</evidence>
<keyword evidence="3" id="KW-1003">Cell membrane</keyword>
<dbReference type="InterPro" id="IPR050763">
    <property type="entry name" value="ABC_transporter_ATP-binding"/>
</dbReference>
<dbReference type="GO" id="GO:0005886">
    <property type="term" value="C:plasma membrane"/>
    <property type="evidence" value="ECO:0007669"/>
    <property type="project" value="UniProtKB-SubCell"/>
</dbReference>
<dbReference type="CDD" id="cd03263">
    <property type="entry name" value="ABC_subfamily_A"/>
    <property type="match status" value="1"/>
</dbReference>
<keyword evidence="2" id="KW-0813">Transport</keyword>
<proteinExistence type="predicted"/>
<dbReference type="FunFam" id="3.40.50.300:FF:000589">
    <property type="entry name" value="ABC transporter, ATP-binding subunit"/>
    <property type="match status" value="1"/>
</dbReference>
<dbReference type="SUPFAM" id="SSF52540">
    <property type="entry name" value="P-loop containing nucleoside triphosphate hydrolases"/>
    <property type="match status" value="1"/>
</dbReference>
<dbReference type="InterPro" id="IPR003439">
    <property type="entry name" value="ABC_transporter-like_ATP-bd"/>
</dbReference>
<dbReference type="AlphaFoldDB" id="A0A1T5INU2"/>
<dbReference type="PANTHER" id="PTHR42711">
    <property type="entry name" value="ABC TRANSPORTER ATP-BINDING PROTEIN"/>
    <property type="match status" value="1"/>
</dbReference>
<keyword evidence="11" id="KW-1185">Reference proteome</keyword>
<comment type="subcellular location">
    <subcellularLocation>
        <location evidence="1">Cell membrane</location>
        <topology evidence="1">Peripheral membrane protein</topology>
    </subcellularLocation>
</comment>
<keyword evidence="5 10" id="KW-0067">ATP-binding</keyword>
<keyword evidence="4" id="KW-0547">Nucleotide-binding</keyword>
<dbReference type="PROSITE" id="PS50893">
    <property type="entry name" value="ABC_TRANSPORTER_2"/>
    <property type="match status" value="1"/>
</dbReference>
<dbReference type="GO" id="GO:0005524">
    <property type="term" value="F:ATP binding"/>
    <property type="evidence" value="ECO:0007669"/>
    <property type="project" value="UniProtKB-KW"/>
</dbReference>
<reference evidence="10 11" key="1">
    <citation type="submission" date="2017-02" db="EMBL/GenBank/DDBJ databases">
        <authorList>
            <person name="Peterson S.W."/>
        </authorList>
    </citation>
    <scope>NUCLEOTIDE SEQUENCE [LARGE SCALE GENOMIC DNA]</scope>
    <source>
        <strain evidence="10 11">DSM 21481</strain>
    </source>
</reference>
<dbReference type="OrthoDB" id="9804819at2"/>
<dbReference type="EMBL" id="FUZQ01000001">
    <property type="protein sequence ID" value="SKC40780.1"/>
    <property type="molecule type" value="Genomic_DNA"/>
</dbReference>
<evidence type="ECO:0000256" key="7">
    <source>
        <dbReference type="ARBA" id="ARBA00023136"/>
    </source>
</evidence>
<organism evidence="10 11">
    <name type="scientific">Krasilnikoviella flava</name>
    <dbReference type="NCBI Taxonomy" id="526729"/>
    <lineage>
        <taxon>Bacteria</taxon>
        <taxon>Bacillati</taxon>
        <taxon>Actinomycetota</taxon>
        <taxon>Actinomycetes</taxon>
        <taxon>Micrococcales</taxon>
        <taxon>Promicromonosporaceae</taxon>
        <taxon>Krasilnikoviella</taxon>
    </lineage>
</organism>
<evidence type="ECO:0000256" key="3">
    <source>
        <dbReference type="ARBA" id="ARBA00022475"/>
    </source>
</evidence>
<dbReference type="InterPro" id="IPR017871">
    <property type="entry name" value="ABC_transporter-like_CS"/>
</dbReference>
<name>A0A1T5INU2_9MICO</name>
<dbReference type="InterPro" id="IPR027417">
    <property type="entry name" value="P-loop_NTPase"/>
</dbReference>
<dbReference type="InterPro" id="IPR003593">
    <property type="entry name" value="AAA+_ATPase"/>
</dbReference>
<dbReference type="Proteomes" id="UP000189777">
    <property type="component" value="Unassembled WGS sequence"/>
</dbReference>
<protein>
    <submittedName>
        <fullName evidence="10">ABC-2 type transport system ATP-binding protein</fullName>
    </submittedName>
</protein>
<dbReference type="GO" id="GO:0046677">
    <property type="term" value="P:response to antibiotic"/>
    <property type="evidence" value="ECO:0007669"/>
    <property type="project" value="UniProtKB-KW"/>
</dbReference>
<evidence type="ECO:0000259" key="9">
    <source>
        <dbReference type="PROSITE" id="PS50893"/>
    </source>
</evidence>
<accession>A0A1T5INU2</accession>
<evidence type="ECO:0000256" key="4">
    <source>
        <dbReference type="ARBA" id="ARBA00022741"/>
    </source>
</evidence>
<feature type="domain" description="ABC transporter" evidence="9">
    <location>
        <begin position="6"/>
        <end position="231"/>
    </location>
</feature>